<gene>
    <name evidence="1" type="ORF">OMAR00294_LOCUS2674</name>
</gene>
<sequence>MCFHAGVPMLDPAATAPTHGWRPGRAEGAGLHPGPWTARQWFPPRLQDLASDLPRPHRLTQRLPLPTVDCTLPVNSARSARSTETRSPRNLKRVRVRDVDLKAFQTIVVRGMLTLTLPPPAQQLGPHMSQVKQAFSRAVAEVLSVEALKVSVPTLAQVWALPNPGPDLGVIPPGSSAACFVMDVQIVGDVEIEKRVRGLTVEALHDPVTKELALAYRDQDPPVVGVSRLVRGVSAAGAVRVLVLASTILPNSQIPWEPPGEALTAMSPSLLDTLLTGSLKLQVGQIMVKGVDQLWLLPVESARGSRVGLPALAELLSTKSAALQSNSLTCLRAEFEIKCSGLREAGKVQEKLQALDPARVSAQLRRLRETSSWEFPPGLPVTVGGVSRTVAQPCPLGSGRPQPAPRPYKLGAVVDTRTTSGPTRAHYELRSFIDEISAEVISRARHYNQLELQLKARAEARSTSPAGG</sequence>
<organism evidence="1">
    <name type="scientific">Oxyrrhis marina</name>
    <name type="common">Dinoflagellate</name>
    <dbReference type="NCBI Taxonomy" id="2969"/>
    <lineage>
        <taxon>Eukaryota</taxon>
        <taxon>Sar</taxon>
        <taxon>Alveolata</taxon>
        <taxon>Dinophyceae</taxon>
        <taxon>Oxyrrhinales</taxon>
        <taxon>Oxyrrhinaceae</taxon>
        <taxon>Oxyrrhis</taxon>
    </lineage>
</organism>
<reference evidence="1" key="1">
    <citation type="submission" date="2021-01" db="EMBL/GenBank/DDBJ databases">
        <authorList>
            <person name="Corre E."/>
            <person name="Pelletier E."/>
            <person name="Niang G."/>
            <person name="Scheremetjew M."/>
            <person name="Finn R."/>
            <person name="Kale V."/>
            <person name="Holt S."/>
            <person name="Cochrane G."/>
            <person name="Meng A."/>
            <person name="Brown T."/>
            <person name="Cohen L."/>
        </authorList>
    </citation>
    <scope>NUCLEOTIDE SEQUENCE</scope>
    <source>
        <strain evidence="1">LB1974</strain>
    </source>
</reference>
<dbReference type="EMBL" id="HBJB01003274">
    <property type="protein sequence ID" value="CAE0843686.1"/>
    <property type="molecule type" value="Transcribed_RNA"/>
</dbReference>
<evidence type="ECO:0000313" key="1">
    <source>
        <dbReference type="EMBL" id="CAE0843686.1"/>
    </source>
</evidence>
<dbReference type="AlphaFoldDB" id="A0A7S4GQ99"/>
<proteinExistence type="predicted"/>
<accession>A0A7S4GQ99</accession>
<name>A0A7S4GQ99_OXYMA</name>
<protein>
    <submittedName>
        <fullName evidence="1">Uncharacterized protein</fullName>
    </submittedName>
</protein>